<evidence type="ECO:0000313" key="2">
    <source>
        <dbReference type="Proteomes" id="UP000293045"/>
    </source>
</evidence>
<evidence type="ECO:0000313" key="1">
    <source>
        <dbReference type="EMBL" id="TBU08977.1"/>
    </source>
</evidence>
<comment type="caution">
    <text evidence="1">The sequence shown here is derived from an EMBL/GenBank/DDBJ whole genome shotgun (WGS) entry which is preliminary data.</text>
</comment>
<protein>
    <submittedName>
        <fullName evidence="1">Uncharacterized protein</fullName>
    </submittedName>
</protein>
<reference evidence="1 2" key="1">
    <citation type="submission" date="2017-12" db="EMBL/GenBank/DDBJ databases">
        <authorList>
            <person name="Pombert J.-F."/>
            <person name="Haag K.L."/>
            <person name="Ebert D."/>
        </authorList>
    </citation>
    <scope>NUCLEOTIDE SEQUENCE [LARGE SCALE GENOMIC DNA]</scope>
    <source>
        <strain evidence="1">IL-BN-2</strain>
    </source>
</reference>
<sequence>MVILELLEENARLDKRKFMESQPVDYTLTDNTLLCVTPEISYFLFLNLYFTSPYVDRPCEGNLTFYSPFKTINRYISLLFIKMHILNIESLCVEPGVLSTFLNISLSTTSTANFINPSHLIHSLSYFLNNLNFKIVKIFPYFFISVNQHLLLDPVQEEYVNRDYRIFCVTNEDKDILFFEKNGKECSFKEICSVMEIISK</sequence>
<accession>A0A4Q9LLL3</accession>
<dbReference type="VEuPathDB" id="MicrosporidiaDB:CWI39_0120p0030"/>
<proteinExistence type="predicted"/>
<name>A0A4Q9LLL3_9MICR</name>
<dbReference type="InterPro" id="IPR036345">
    <property type="entry name" value="ExoRNase_PH_dom2_sf"/>
</dbReference>
<organism evidence="1 2">
    <name type="scientific">Hamiltosporidium magnivora</name>
    <dbReference type="NCBI Taxonomy" id="148818"/>
    <lineage>
        <taxon>Eukaryota</taxon>
        <taxon>Fungi</taxon>
        <taxon>Fungi incertae sedis</taxon>
        <taxon>Microsporidia</taxon>
        <taxon>Dubosqiidae</taxon>
        <taxon>Hamiltosporidium</taxon>
    </lineage>
</organism>
<dbReference type="SUPFAM" id="SSF55666">
    <property type="entry name" value="Ribonuclease PH domain 2-like"/>
    <property type="match status" value="1"/>
</dbReference>
<dbReference type="AlphaFoldDB" id="A0A4Q9LLL3"/>
<dbReference type="Proteomes" id="UP000293045">
    <property type="component" value="Unassembled WGS sequence"/>
</dbReference>
<gene>
    <name evidence="1" type="ORF">CWI39_0120p0030</name>
</gene>
<dbReference type="VEuPathDB" id="MicrosporidiaDB:CWI36_0541p0020"/>
<dbReference type="EMBL" id="PIXR01000120">
    <property type="protein sequence ID" value="TBU08977.1"/>
    <property type="molecule type" value="Genomic_DNA"/>
</dbReference>